<gene>
    <name evidence="2" type="ORF">HS960_23380</name>
</gene>
<keyword evidence="3" id="KW-1185">Reference proteome</keyword>
<dbReference type="PROSITE" id="PS51257">
    <property type="entry name" value="PROKAR_LIPOPROTEIN"/>
    <property type="match status" value="1"/>
</dbReference>
<keyword evidence="1" id="KW-0732">Signal</keyword>
<dbReference type="EMBL" id="CP058555">
    <property type="protein sequence ID" value="QMV70414.1"/>
    <property type="molecule type" value="Genomic_DNA"/>
</dbReference>
<dbReference type="AlphaFoldDB" id="A0A7G5E8T9"/>
<accession>A0A7G5E8T9</accession>
<name>A0A7G5E8T9_9SPHI</name>
<dbReference type="Pfam" id="PF14135">
    <property type="entry name" value="DUF4302"/>
    <property type="match status" value="1"/>
</dbReference>
<feature type="signal peptide" evidence="1">
    <location>
        <begin position="1"/>
        <end position="20"/>
    </location>
</feature>
<feature type="chain" id="PRO_5028923310" evidence="1">
    <location>
        <begin position="21"/>
        <end position="443"/>
    </location>
</feature>
<sequence>MKKIFYLMFLVLLAFSCSKPKEMDPIFGNPDDRISDTLLYVKKTLVDAPYGWKAYTTTEISKGGYGFYMQFGENDRLKMVADLNETTASVIKESTYRIRQIMYATLSFDTYNYITMLQDPDPSVYGGTAGKGHGSDNEYDYVKTHGDTLFFQGRKFIKPLILVKAKEDEAKKYTSKGYLDVINKNKAFFKKNPLTSIVVGNVEAELAFGFRTKRMSIITANSDGSFSSSFVEFCNTIDGIEIVGGVVINNVQLKRFIWKDENSLVGLDKDGKEYPLKINSSSVVPYLTALGASFSVITIPDATTYNGWSTNFATRKAQAKAGINRWAFDGVNFFILRTIDFKFQSVNKRMSIVFNTTYEGSKTFNLTYNYTYTVENGKFKFTLSGTPSGNDGALYNDVRYLLQERINVDTFELGYFVNSETGEVMSQFKSVEHPDFYFTGQNN</sequence>
<dbReference type="InterPro" id="IPR025396">
    <property type="entry name" value="DUF4302"/>
</dbReference>
<reference evidence="2 3" key="1">
    <citation type="journal article" date="2020" name="G3 (Bethesda)">
        <title>CeMbio - The Caenorhabditis elegans Microbiome Resource.</title>
        <authorList>
            <person name="Dirksen P."/>
            <person name="Assie A."/>
            <person name="Zimmermann J."/>
            <person name="Zhang F."/>
            <person name="Tietje A.M."/>
            <person name="Marsh S.A."/>
            <person name="Felix M.A."/>
            <person name="Shapira M."/>
            <person name="Kaleta C."/>
            <person name="Schulenburg H."/>
            <person name="Samuel B."/>
        </authorList>
    </citation>
    <scope>NUCLEOTIDE SEQUENCE [LARGE SCALE GENOMIC DNA]</scope>
    <source>
        <strain evidence="2 3">BIGb0170</strain>
    </source>
</reference>
<dbReference type="Proteomes" id="UP000515450">
    <property type="component" value="Chromosome"/>
</dbReference>
<protein>
    <submittedName>
        <fullName evidence="2">DUF4302 domain-containing protein</fullName>
    </submittedName>
</protein>
<evidence type="ECO:0000313" key="2">
    <source>
        <dbReference type="EMBL" id="QMV70414.1"/>
    </source>
</evidence>
<dbReference type="RefSeq" id="WP_153845724.1">
    <property type="nucleotide sequence ID" value="NZ_CP058555.1"/>
</dbReference>
<proteinExistence type="predicted"/>
<evidence type="ECO:0000256" key="1">
    <source>
        <dbReference type="SAM" id="SignalP"/>
    </source>
</evidence>
<evidence type="ECO:0000313" key="3">
    <source>
        <dbReference type="Proteomes" id="UP000515450"/>
    </source>
</evidence>
<organism evidence="2 3">
    <name type="scientific">Sphingobacterium paramultivorum</name>
    <dbReference type="NCBI Taxonomy" id="2886510"/>
    <lineage>
        <taxon>Bacteria</taxon>
        <taxon>Pseudomonadati</taxon>
        <taxon>Bacteroidota</taxon>
        <taxon>Sphingobacteriia</taxon>
        <taxon>Sphingobacteriales</taxon>
        <taxon>Sphingobacteriaceae</taxon>
        <taxon>Sphingobacterium</taxon>
    </lineage>
</organism>